<reference evidence="1 2" key="1">
    <citation type="journal article" date="2008" name="Proc. Natl. Acad. Sci. U.S.A.">
        <title>Niche adaptation and genome expansion in the chlorophyll d-producing cyanobacterium Acaryochloris marina.</title>
        <authorList>
            <person name="Swingley W.D."/>
            <person name="Chen M."/>
            <person name="Cheung P.C."/>
            <person name="Conrad A.L."/>
            <person name="Dejesa L.C."/>
            <person name="Hao J."/>
            <person name="Honchak B.M."/>
            <person name="Karbach L.E."/>
            <person name="Kurdoglu A."/>
            <person name="Lahiri S."/>
            <person name="Mastrian S.D."/>
            <person name="Miyashita H."/>
            <person name="Page L."/>
            <person name="Ramakrishna P."/>
            <person name="Satoh S."/>
            <person name="Sattley W.M."/>
            <person name="Shimada Y."/>
            <person name="Taylor H.L."/>
            <person name="Tomo T."/>
            <person name="Tsuchiya T."/>
            <person name="Wang Z.T."/>
            <person name="Raymond J."/>
            <person name="Mimuro M."/>
            <person name="Blankenship R.E."/>
            <person name="Touchman J.W."/>
        </authorList>
    </citation>
    <scope>NUCLEOTIDE SEQUENCE [LARGE SCALE GENOMIC DNA]</scope>
    <source>
        <strain evidence="2">MBIC 11017</strain>
    </source>
</reference>
<dbReference type="HOGENOM" id="CLU_2662578_0_0_3"/>
<evidence type="ECO:0000313" key="2">
    <source>
        <dbReference type="Proteomes" id="UP000000268"/>
    </source>
</evidence>
<sequence>MQKPQYLIAPLIPNLCEPQRHCVLGLLSSAGSQQYIPGWKPGPTVTIGFNGSGRMTRWWNDNKSSQSTVENHHTH</sequence>
<name>B0C6B9_ACAM1</name>
<dbReference type="KEGG" id="amr:AM1_0127"/>
<gene>
    <name evidence="1" type="ordered locus">AM1_0127</name>
</gene>
<dbReference type="Proteomes" id="UP000000268">
    <property type="component" value="Chromosome"/>
</dbReference>
<organism evidence="1 2">
    <name type="scientific">Acaryochloris marina (strain MBIC 11017)</name>
    <dbReference type="NCBI Taxonomy" id="329726"/>
    <lineage>
        <taxon>Bacteria</taxon>
        <taxon>Bacillati</taxon>
        <taxon>Cyanobacteriota</taxon>
        <taxon>Cyanophyceae</taxon>
        <taxon>Acaryochloridales</taxon>
        <taxon>Acaryochloridaceae</taxon>
        <taxon>Acaryochloris</taxon>
    </lineage>
</organism>
<protein>
    <submittedName>
        <fullName evidence="1">Uncharacterized protein</fullName>
    </submittedName>
</protein>
<proteinExistence type="predicted"/>
<dbReference type="AlphaFoldDB" id="B0C6B9"/>
<dbReference type="EMBL" id="CP000828">
    <property type="protein sequence ID" value="ABW25213.1"/>
    <property type="molecule type" value="Genomic_DNA"/>
</dbReference>
<keyword evidence="2" id="KW-1185">Reference proteome</keyword>
<accession>B0C6B9</accession>
<evidence type="ECO:0000313" key="1">
    <source>
        <dbReference type="EMBL" id="ABW25213.1"/>
    </source>
</evidence>